<sequence>MRTDDLSEDGLWWVLHNMVILGKMGNPMLAKAAAEDLEIDNMNVETAFLNGELTDTEILMEVPRYFEEIFPEIKTNSKSLVNSCANILQKN</sequence>
<reference evidence="2" key="1">
    <citation type="journal article" date="2013" name="Genome Announc.">
        <title>Draft genome sequence of Botrytis cinerea BcDW1, inoculum for noble rot of grape berries.</title>
        <authorList>
            <person name="Blanco-Ulate B."/>
            <person name="Allen G."/>
            <person name="Powell A.L."/>
            <person name="Cantu D."/>
        </authorList>
    </citation>
    <scope>NUCLEOTIDE SEQUENCE [LARGE SCALE GENOMIC DNA]</scope>
    <source>
        <strain evidence="2">BcDW1</strain>
    </source>
</reference>
<protein>
    <recommendedName>
        <fullName evidence="3">Reverse transcriptase Ty1/copia-type domain-containing protein</fullName>
    </recommendedName>
</protein>
<evidence type="ECO:0000313" key="1">
    <source>
        <dbReference type="EMBL" id="EMR83513.1"/>
    </source>
</evidence>
<gene>
    <name evidence="1" type="ORF">BcDW1_7867</name>
</gene>
<evidence type="ECO:0008006" key="3">
    <source>
        <dbReference type="Google" id="ProtNLM"/>
    </source>
</evidence>
<dbReference type="HOGENOM" id="CLU_2426731_0_0_1"/>
<organism evidence="1 2">
    <name type="scientific">Botryotinia fuckeliana (strain BcDW1)</name>
    <name type="common">Noble rot fungus</name>
    <name type="synonym">Botrytis cinerea</name>
    <dbReference type="NCBI Taxonomy" id="1290391"/>
    <lineage>
        <taxon>Eukaryota</taxon>
        <taxon>Fungi</taxon>
        <taxon>Dikarya</taxon>
        <taxon>Ascomycota</taxon>
        <taxon>Pezizomycotina</taxon>
        <taxon>Leotiomycetes</taxon>
        <taxon>Helotiales</taxon>
        <taxon>Sclerotiniaceae</taxon>
        <taxon>Botrytis</taxon>
    </lineage>
</organism>
<dbReference type="AlphaFoldDB" id="M7UA36"/>
<accession>M7UA36</accession>
<proteinExistence type="predicted"/>
<dbReference type="Proteomes" id="UP000012045">
    <property type="component" value="Unassembled WGS sequence"/>
</dbReference>
<evidence type="ECO:0000313" key="2">
    <source>
        <dbReference type="Proteomes" id="UP000012045"/>
    </source>
</evidence>
<name>M7UA36_BOTF1</name>
<dbReference type="EMBL" id="KB708002">
    <property type="protein sequence ID" value="EMR83513.1"/>
    <property type="molecule type" value="Genomic_DNA"/>
</dbReference>